<accession>A0A484GNG7</accession>
<feature type="region of interest" description="Disordered" evidence="1">
    <location>
        <begin position="56"/>
        <end position="75"/>
    </location>
</feature>
<evidence type="ECO:0000256" key="1">
    <source>
        <dbReference type="SAM" id="MobiDB-lite"/>
    </source>
</evidence>
<gene>
    <name evidence="2" type="ORF">DBR06_SOUSAS6710028</name>
</gene>
<comment type="caution">
    <text evidence="2">The sequence shown here is derived from an EMBL/GenBank/DDBJ whole genome shotgun (WGS) entry which is preliminary data.</text>
</comment>
<organism evidence="2 3">
    <name type="scientific">Sousa chinensis</name>
    <name type="common">Indo-pacific humpbacked dolphin</name>
    <name type="synonym">Steno chinensis</name>
    <dbReference type="NCBI Taxonomy" id="103600"/>
    <lineage>
        <taxon>Eukaryota</taxon>
        <taxon>Metazoa</taxon>
        <taxon>Chordata</taxon>
        <taxon>Craniata</taxon>
        <taxon>Vertebrata</taxon>
        <taxon>Euteleostomi</taxon>
        <taxon>Mammalia</taxon>
        <taxon>Eutheria</taxon>
        <taxon>Laurasiatheria</taxon>
        <taxon>Artiodactyla</taxon>
        <taxon>Whippomorpha</taxon>
        <taxon>Cetacea</taxon>
        <taxon>Odontoceti</taxon>
        <taxon>Delphinidae</taxon>
        <taxon>Sousa</taxon>
    </lineage>
</organism>
<keyword evidence="3" id="KW-1185">Reference proteome</keyword>
<protein>
    <submittedName>
        <fullName evidence="2">Uncharacterized protein</fullName>
    </submittedName>
</protein>
<dbReference type="Proteomes" id="UP000295264">
    <property type="component" value="Unassembled WGS sequence"/>
</dbReference>
<dbReference type="EMBL" id="QWLN02005708">
    <property type="protein sequence ID" value="TEA37294.1"/>
    <property type="molecule type" value="Genomic_DNA"/>
</dbReference>
<feature type="compositionally biased region" description="Basic and acidic residues" evidence="1">
    <location>
        <begin position="56"/>
        <end position="67"/>
    </location>
</feature>
<evidence type="ECO:0000313" key="3">
    <source>
        <dbReference type="Proteomes" id="UP000295264"/>
    </source>
</evidence>
<reference evidence="2 3" key="1">
    <citation type="journal article" date="2018" name="Genomics">
        <title>Molecular footprints of inshore aquatic adaptation in Indo-Pacific humpback dolphin (Sousa chinensis).</title>
        <authorList>
            <person name="Ming Y."/>
            <person name="Jian J."/>
            <person name="Yu F."/>
            <person name="Yu X."/>
            <person name="Wang J."/>
            <person name="Liu W."/>
        </authorList>
    </citation>
    <scope>NUCLEOTIDE SEQUENCE [LARGE SCALE GENOMIC DNA]</scope>
    <source>
        <strain evidence="2">MY-2018</strain>
        <tissue evidence="2">Skin</tissue>
    </source>
</reference>
<proteinExistence type="predicted"/>
<dbReference type="AlphaFoldDB" id="A0A484GNG7"/>
<feature type="compositionally biased region" description="Gly residues" evidence="1">
    <location>
        <begin position="11"/>
        <end position="20"/>
    </location>
</feature>
<evidence type="ECO:0000313" key="2">
    <source>
        <dbReference type="EMBL" id="TEA37294.1"/>
    </source>
</evidence>
<sequence>MPRGHQAADAGCGGPGSGEEGQGDRSSPPCRNATRAANQEKKRLFLVSDLWTRWKGKEKDLVSDEKKKKIWKRGP</sequence>
<feature type="region of interest" description="Disordered" evidence="1">
    <location>
        <begin position="1"/>
        <end position="42"/>
    </location>
</feature>
<name>A0A484GNG7_SOUCH</name>